<keyword evidence="2" id="KW-1185">Reference proteome</keyword>
<dbReference type="Pfam" id="PF02511">
    <property type="entry name" value="Thy1"/>
    <property type="match status" value="2"/>
</dbReference>
<dbReference type="GO" id="GO:0050660">
    <property type="term" value="F:flavin adenine dinucleotide binding"/>
    <property type="evidence" value="ECO:0007669"/>
    <property type="project" value="InterPro"/>
</dbReference>
<proteinExistence type="predicted"/>
<dbReference type="Proteomes" id="UP000078162">
    <property type="component" value="Chromosome"/>
</dbReference>
<evidence type="ECO:0000313" key="2">
    <source>
        <dbReference type="Proteomes" id="UP000078162"/>
    </source>
</evidence>
<dbReference type="Gene3D" id="3.30.1360.170">
    <property type="match status" value="2"/>
</dbReference>
<accession>A0A1A9HU92</accession>
<dbReference type="OrthoDB" id="9780625at2"/>
<dbReference type="GO" id="GO:0050797">
    <property type="term" value="F:thymidylate synthase (FAD) activity"/>
    <property type="evidence" value="ECO:0007669"/>
    <property type="project" value="InterPro"/>
</dbReference>
<dbReference type="GO" id="GO:0070402">
    <property type="term" value="F:NADPH binding"/>
    <property type="evidence" value="ECO:0007669"/>
    <property type="project" value="TreeGrafter"/>
</dbReference>
<dbReference type="PANTHER" id="PTHR34934:SF1">
    <property type="entry name" value="FLAVIN-DEPENDENT THYMIDYLATE SYNTHASE"/>
    <property type="match status" value="1"/>
</dbReference>
<dbReference type="STRING" id="1806891.Cs308_0378"/>
<organism evidence="1 2">
    <name type="scientific">Candidatus Chlamydia sanziniae</name>
    <dbReference type="NCBI Taxonomy" id="1806891"/>
    <lineage>
        <taxon>Bacteria</taxon>
        <taxon>Pseudomonadati</taxon>
        <taxon>Chlamydiota</taxon>
        <taxon>Chlamydiia</taxon>
        <taxon>Chlamydiales</taxon>
        <taxon>Chlamydiaceae</taxon>
        <taxon>Chlamydia/Chlamydophila group</taxon>
        <taxon>Chlamydia</taxon>
    </lineage>
</organism>
<dbReference type="EMBL" id="CP014639">
    <property type="protein sequence ID" value="ANH78549.1"/>
    <property type="molecule type" value="Genomic_DNA"/>
</dbReference>
<dbReference type="InterPro" id="IPR003669">
    <property type="entry name" value="Thymidylate_synthase_ThyX"/>
</dbReference>
<dbReference type="PATRIC" id="fig|1806891.3.peg.369"/>
<gene>
    <name evidence="1" type="ORF">Cs308_0378</name>
</gene>
<dbReference type="InterPro" id="IPR036098">
    <property type="entry name" value="Thymidylate_synthase_ThyX_sf"/>
</dbReference>
<dbReference type="CDD" id="cd20175">
    <property type="entry name" value="ThyX"/>
    <property type="match status" value="1"/>
</dbReference>
<dbReference type="GO" id="GO:0004799">
    <property type="term" value="F:thymidylate synthase activity"/>
    <property type="evidence" value="ECO:0007669"/>
    <property type="project" value="TreeGrafter"/>
</dbReference>
<name>A0A1A9HU92_9CHLA</name>
<dbReference type="AlphaFoldDB" id="A0A1A9HU92"/>
<dbReference type="PANTHER" id="PTHR34934">
    <property type="entry name" value="FLAVIN-DEPENDENT THYMIDYLATE SYNTHASE"/>
    <property type="match status" value="1"/>
</dbReference>
<reference evidence="2" key="1">
    <citation type="submission" date="2016-03" db="EMBL/GenBank/DDBJ databases">
        <title>Culture-independent genomics supports pathogen discovery for uncultivable bacteria within the genus Chlamydia.</title>
        <authorList>
            <person name="Taylor-Brown A."/>
            <person name="Bachmann N.L."/>
            <person name="Borel N."/>
            <person name="Polkinghorne A."/>
        </authorList>
    </citation>
    <scope>NUCLEOTIDE SEQUENCE [LARGE SCALE GENOMIC DNA]</scope>
    <source>
        <strain evidence="2">2742-308</strain>
    </source>
</reference>
<evidence type="ECO:0000313" key="1">
    <source>
        <dbReference type="EMBL" id="ANH78549.1"/>
    </source>
</evidence>
<dbReference type="GO" id="GO:0006231">
    <property type="term" value="P:dTMP biosynthetic process"/>
    <property type="evidence" value="ECO:0007669"/>
    <property type="project" value="InterPro"/>
</dbReference>
<protein>
    <submittedName>
        <fullName evidence="1">Thymidylate synthase thyX</fullName>
    </submittedName>
</protein>
<dbReference type="RefSeq" id="WP_066481877.1">
    <property type="nucleotide sequence ID" value="NZ_CP014639.1"/>
</dbReference>
<dbReference type="KEGG" id="csaz:Cs308_0378"/>
<dbReference type="SUPFAM" id="SSF69796">
    <property type="entry name" value="Thymidylate synthase-complementing protein Thy1"/>
    <property type="match status" value="2"/>
</dbReference>
<dbReference type="PROSITE" id="PS51331">
    <property type="entry name" value="THYX"/>
    <property type="match status" value="2"/>
</dbReference>
<sequence length="532" mass="61477">MLGREEKFSSNEKRCLSRFVTNLESNVFGLKNLPEVVKGALFSKYSRSLLGLRSLLLKEFIEHEESSSCFNETTDCVLGVQKAADFYQRILDNFGDDSVGELGGAHLAMENVSILAAKVLEDARIGGSPLEKSTRYVYFDQKVRGEYLYYRDPILMTSAFKDVFLGTCNFLFETYSDLIPQVRTHFEKLYPRDSEISESAYAKSLRAKVLDCIRGILPAATLTNLGFFANGRFWQNLIHKLQAHNLSELRLLGEQSLTELMKIIPSFLSRAEPHHHHHQAMLQYRQTLQKQMKSVAKHFALEKETSQTCSSVRLIYGDPEGIYKIAAAFLFPYSQRSFSDLIITCKQMSQEDLFQVLDSSVAARENRRHKSPRGLECVEFGFDIMADFGIYRDLQRHRTLTQERQLLSVNHGYTLPEDLLDTPMEKPYRDAMARAYEAYNQIAQEFPEEAQYVVPMAYNIRWFFHINVRALQWLCELRSQPQGHPNYRAVAINMTQEIIKFDPLYQMFFKFVNYSDVGLGRLHQEIRKEIPS</sequence>